<dbReference type="GO" id="GO:0032259">
    <property type="term" value="P:methylation"/>
    <property type="evidence" value="ECO:0007669"/>
    <property type="project" value="UniProtKB-KW"/>
</dbReference>
<gene>
    <name evidence="2" type="ORF">HJG44_03790</name>
</gene>
<reference evidence="2 3" key="1">
    <citation type="submission" date="2020-04" db="EMBL/GenBank/DDBJ databases">
        <title>Enterovirga sp. isolate from soil.</title>
        <authorList>
            <person name="Chea S."/>
            <person name="Kim D.-U."/>
        </authorList>
    </citation>
    <scope>NUCLEOTIDE SEQUENCE [LARGE SCALE GENOMIC DNA]</scope>
    <source>
        <strain evidence="2 3">DB1703</strain>
    </source>
</reference>
<dbReference type="PIRSF" id="PIRSF022536">
    <property type="entry name" value="A612L_SET"/>
    <property type="match status" value="1"/>
</dbReference>
<evidence type="ECO:0000313" key="2">
    <source>
        <dbReference type="EMBL" id="NNM71519.1"/>
    </source>
</evidence>
<dbReference type="EMBL" id="JABEPP010000001">
    <property type="protein sequence ID" value="NNM71519.1"/>
    <property type="molecule type" value="Genomic_DNA"/>
</dbReference>
<dbReference type="SMART" id="SM00317">
    <property type="entry name" value="SET"/>
    <property type="match status" value="1"/>
</dbReference>
<protein>
    <submittedName>
        <fullName evidence="2">SET domain-containing protein-lysine N-methyltransferase</fullName>
    </submittedName>
</protein>
<dbReference type="GO" id="GO:0062122">
    <property type="term" value="F:histone H3K37 methyltransferase activity"/>
    <property type="evidence" value="ECO:0007669"/>
    <property type="project" value="InterPro"/>
</dbReference>
<keyword evidence="2" id="KW-0489">Methyltransferase</keyword>
<keyword evidence="2" id="KW-0808">Transferase</keyword>
<evidence type="ECO:0000259" key="1">
    <source>
        <dbReference type="PROSITE" id="PS50280"/>
    </source>
</evidence>
<name>A0A849I550_9HYPH</name>
<dbReference type="Gene3D" id="2.170.270.10">
    <property type="entry name" value="SET domain"/>
    <property type="match status" value="1"/>
</dbReference>
<accession>A0A849I550</accession>
<organism evidence="2 3">
    <name type="scientific">Enterovirga aerilata</name>
    <dbReference type="NCBI Taxonomy" id="2730920"/>
    <lineage>
        <taxon>Bacteria</taxon>
        <taxon>Pseudomonadati</taxon>
        <taxon>Pseudomonadota</taxon>
        <taxon>Alphaproteobacteria</taxon>
        <taxon>Hyphomicrobiales</taxon>
        <taxon>Methylobacteriaceae</taxon>
        <taxon>Enterovirga</taxon>
    </lineage>
</organism>
<sequence>MNAPFELLPIRSGHRLPLRILQMGRRGRGVVAEADIPAGALIERSPVLVIPASDRAAVDPTIVFTYVFMWEHGTVEEDLYRHEGRSAIALGYTSLLNHSYAPNCDFVRHIDELAIDLVARRDIQAGEELTIDYQMTLWFTPE</sequence>
<dbReference type="AlphaFoldDB" id="A0A849I550"/>
<comment type="caution">
    <text evidence="2">The sequence shown here is derived from an EMBL/GenBank/DDBJ whole genome shotgun (WGS) entry which is preliminary data.</text>
</comment>
<evidence type="ECO:0000313" key="3">
    <source>
        <dbReference type="Proteomes" id="UP000564885"/>
    </source>
</evidence>
<proteinExistence type="predicted"/>
<dbReference type="Pfam" id="PF00856">
    <property type="entry name" value="SET"/>
    <property type="match status" value="1"/>
</dbReference>
<dbReference type="InterPro" id="IPR046341">
    <property type="entry name" value="SET_dom_sf"/>
</dbReference>
<dbReference type="InterPro" id="IPR001214">
    <property type="entry name" value="SET_dom"/>
</dbReference>
<dbReference type="RefSeq" id="WP_171216972.1">
    <property type="nucleotide sequence ID" value="NZ_JABEPP010000001.1"/>
</dbReference>
<dbReference type="SUPFAM" id="SSF82199">
    <property type="entry name" value="SET domain"/>
    <property type="match status" value="1"/>
</dbReference>
<dbReference type="PROSITE" id="PS50280">
    <property type="entry name" value="SET"/>
    <property type="match status" value="1"/>
</dbReference>
<dbReference type="InterPro" id="IPR009207">
    <property type="entry name" value="SET7_MeTrfase"/>
</dbReference>
<dbReference type="Proteomes" id="UP000564885">
    <property type="component" value="Unassembled WGS sequence"/>
</dbReference>
<feature type="domain" description="SET" evidence="1">
    <location>
        <begin position="3"/>
        <end position="134"/>
    </location>
</feature>
<keyword evidence="3" id="KW-1185">Reference proteome</keyword>